<dbReference type="EMBL" id="JAPDUS010000033">
    <property type="protein sequence ID" value="MCW4094580.1"/>
    <property type="molecule type" value="Genomic_DNA"/>
</dbReference>
<dbReference type="InterPro" id="IPR035398">
    <property type="entry name" value="Bac_rhamnosid_C"/>
</dbReference>
<evidence type="ECO:0000259" key="1">
    <source>
        <dbReference type="Pfam" id="PF17390"/>
    </source>
</evidence>
<dbReference type="RefSeq" id="WP_264980830.1">
    <property type="nucleotide sequence ID" value="NZ_JAPDUS010000033.1"/>
</dbReference>
<feature type="domain" description="Alpha-L-rhamnosidase C-terminal" evidence="1">
    <location>
        <begin position="12"/>
        <end position="45"/>
    </location>
</feature>
<sequence>MYNYSLGICRDEKSPGFKHFILKPEVDPTRGITHAEGYYDSSYGRTVEAVGNILIPVSVMSLRFLPIRQPSTCLPLLSLSFQRMVSR</sequence>
<reference evidence="2" key="1">
    <citation type="submission" date="2022-11" db="EMBL/GenBank/DDBJ databases">
        <title>Genomic repertoires linked with pathogenic potency of arthritogenic Prevotella copri isolated from the gut of rheumatoid arthritis patients.</title>
        <authorList>
            <person name="Nii T."/>
            <person name="Maeda Y."/>
            <person name="Motooka D."/>
            <person name="Naito M."/>
            <person name="Matsumoto Y."/>
            <person name="Ogawa T."/>
            <person name="Oguro-Igashira E."/>
            <person name="Kishikawa T."/>
            <person name="Yamashita M."/>
            <person name="Koizumi S."/>
            <person name="Kurakawa T."/>
            <person name="Okumura R."/>
            <person name="Kayama H."/>
            <person name="Murakami M."/>
            <person name="Sakaguchi T."/>
            <person name="Das B."/>
            <person name="Nakamura S."/>
            <person name="Okada Y."/>
            <person name="Kumanogoh A."/>
            <person name="Takeda K."/>
        </authorList>
    </citation>
    <scope>NUCLEOTIDE SEQUENCE</scope>
    <source>
        <strain evidence="2">N016-13</strain>
    </source>
</reference>
<gene>
    <name evidence="2" type="ORF">ONT05_13690</name>
</gene>
<accession>A0AAW5U273</accession>
<dbReference type="AlphaFoldDB" id="A0AAW5U273"/>
<name>A0AAW5U273_9BACT</name>
<dbReference type="Proteomes" id="UP001209074">
    <property type="component" value="Unassembled WGS sequence"/>
</dbReference>
<evidence type="ECO:0000313" key="2">
    <source>
        <dbReference type="EMBL" id="MCW4094580.1"/>
    </source>
</evidence>
<protein>
    <recommendedName>
        <fullName evidence="1">Alpha-L-rhamnosidase C-terminal domain-containing protein</fullName>
    </recommendedName>
</protein>
<organism evidence="2 3">
    <name type="scientific">Segatella copri</name>
    <dbReference type="NCBI Taxonomy" id="165179"/>
    <lineage>
        <taxon>Bacteria</taxon>
        <taxon>Pseudomonadati</taxon>
        <taxon>Bacteroidota</taxon>
        <taxon>Bacteroidia</taxon>
        <taxon>Bacteroidales</taxon>
        <taxon>Prevotellaceae</taxon>
        <taxon>Segatella</taxon>
    </lineage>
</organism>
<comment type="caution">
    <text evidence="2">The sequence shown here is derived from an EMBL/GenBank/DDBJ whole genome shotgun (WGS) entry which is preliminary data.</text>
</comment>
<dbReference type="Pfam" id="PF17390">
    <property type="entry name" value="Bac_rhamnosid_C"/>
    <property type="match status" value="1"/>
</dbReference>
<proteinExistence type="predicted"/>
<evidence type="ECO:0000313" key="3">
    <source>
        <dbReference type="Proteomes" id="UP001209074"/>
    </source>
</evidence>
<dbReference type="Gene3D" id="2.60.420.10">
    <property type="entry name" value="Maltose phosphorylase, domain 3"/>
    <property type="match status" value="1"/>
</dbReference>